<dbReference type="Gene3D" id="3.40.50.150">
    <property type="entry name" value="Vaccinia Virus protein VP39"/>
    <property type="match status" value="1"/>
</dbReference>
<keyword evidence="3" id="KW-0808">Transferase</keyword>
<dbReference type="EMBL" id="BAAAZN010000001">
    <property type="protein sequence ID" value="GAA3524300.1"/>
    <property type="molecule type" value="Genomic_DNA"/>
</dbReference>
<proteinExistence type="predicted"/>
<keyword evidence="3" id="KW-0489">Methyltransferase</keyword>
<dbReference type="RefSeq" id="WP_344854451.1">
    <property type="nucleotide sequence ID" value="NZ_BAAAZN010000001.1"/>
</dbReference>
<gene>
    <name evidence="3" type="ORF">GCM10022222_03440</name>
</gene>
<evidence type="ECO:0000313" key="4">
    <source>
        <dbReference type="Proteomes" id="UP001500689"/>
    </source>
</evidence>
<accession>A0ABP6V1K4</accession>
<protein>
    <submittedName>
        <fullName evidence="3">Class I SAM-dependent methyltransferase</fullName>
    </submittedName>
</protein>
<dbReference type="SUPFAM" id="SSF53335">
    <property type="entry name" value="S-adenosyl-L-methionine-dependent methyltransferases"/>
    <property type="match status" value="1"/>
</dbReference>
<reference evidence="4" key="1">
    <citation type="journal article" date="2019" name="Int. J. Syst. Evol. Microbiol.">
        <title>The Global Catalogue of Microorganisms (GCM) 10K type strain sequencing project: providing services to taxonomists for standard genome sequencing and annotation.</title>
        <authorList>
            <consortium name="The Broad Institute Genomics Platform"/>
            <consortium name="The Broad Institute Genome Sequencing Center for Infectious Disease"/>
            <person name="Wu L."/>
            <person name="Ma J."/>
        </authorList>
    </citation>
    <scope>NUCLEOTIDE SEQUENCE [LARGE SCALE GENOMIC DNA]</scope>
    <source>
        <strain evidence="4">JCM 16898</strain>
    </source>
</reference>
<feature type="region of interest" description="Disordered" evidence="1">
    <location>
        <begin position="210"/>
        <end position="244"/>
    </location>
</feature>
<dbReference type="InterPro" id="IPR029063">
    <property type="entry name" value="SAM-dependent_MTases_sf"/>
</dbReference>
<keyword evidence="4" id="KW-1185">Reference proteome</keyword>
<comment type="caution">
    <text evidence="3">The sequence shown here is derived from an EMBL/GenBank/DDBJ whole genome shotgun (WGS) entry which is preliminary data.</text>
</comment>
<dbReference type="CDD" id="cd02440">
    <property type="entry name" value="AdoMet_MTases"/>
    <property type="match status" value="1"/>
</dbReference>
<name>A0ABP6V1K4_9PSEU</name>
<dbReference type="GO" id="GO:0008168">
    <property type="term" value="F:methyltransferase activity"/>
    <property type="evidence" value="ECO:0007669"/>
    <property type="project" value="UniProtKB-KW"/>
</dbReference>
<feature type="domain" description="Methyltransferase" evidence="2">
    <location>
        <begin position="52"/>
        <end position="148"/>
    </location>
</feature>
<organism evidence="3 4">
    <name type="scientific">Amycolatopsis ultiminotia</name>
    <dbReference type="NCBI Taxonomy" id="543629"/>
    <lineage>
        <taxon>Bacteria</taxon>
        <taxon>Bacillati</taxon>
        <taxon>Actinomycetota</taxon>
        <taxon>Actinomycetes</taxon>
        <taxon>Pseudonocardiales</taxon>
        <taxon>Pseudonocardiaceae</taxon>
        <taxon>Amycolatopsis</taxon>
    </lineage>
</organism>
<sequence>MGAETVSSAAAAAWMQRWDAQQERYVADREERFAVICDVVELAVQEVAEPVVLDLGCGPGSLAARVRERLPSATVVGIDSDPLLLGLARAHYGTAVEWVDADLGGDSWAAAVPATVHAAVSTTALHWLSADDLGRLYRALAARMPSGGVLIDGDHLGFADERLNELALAVRDRRATRAGVQDNEEWLPWWDAILADPQFAGLARARAARQSAKDSAAEDGTGQDGAGPAGAGHDSHQQHRHHGNGLTAEDHIGLLRAAGFGSVAPMWQSGDDHVLVAIR</sequence>
<dbReference type="Proteomes" id="UP001500689">
    <property type="component" value="Unassembled WGS sequence"/>
</dbReference>
<dbReference type="InterPro" id="IPR041698">
    <property type="entry name" value="Methyltransf_25"/>
</dbReference>
<evidence type="ECO:0000259" key="2">
    <source>
        <dbReference type="Pfam" id="PF13649"/>
    </source>
</evidence>
<dbReference type="Pfam" id="PF13649">
    <property type="entry name" value="Methyltransf_25"/>
    <property type="match status" value="1"/>
</dbReference>
<evidence type="ECO:0000256" key="1">
    <source>
        <dbReference type="SAM" id="MobiDB-lite"/>
    </source>
</evidence>
<evidence type="ECO:0000313" key="3">
    <source>
        <dbReference type="EMBL" id="GAA3524300.1"/>
    </source>
</evidence>
<dbReference type="GO" id="GO:0032259">
    <property type="term" value="P:methylation"/>
    <property type="evidence" value="ECO:0007669"/>
    <property type="project" value="UniProtKB-KW"/>
</dbReference>